<dbReference type="EMBL" id="AP012319">
    <property type="protein sequence ID" value="BAL89044.1"/>
    <property type="molecule type" value="Genomic_DNA"/>
</dbReference>
<proteinExistence type="predicted"/>
<dbReference type="Proteomes" id="UP000007882">
    <property type="component" value="Chromosome"/>
</dbReference>
<dbReference type="HOGENOM" id="CLU_3401752_0_0_11"/>
<sequence length="30" mass="3408">MIWNDDCPAALMEHLLQVNEDLPETPPTLT</sequence>
<evidence type="ECO:0000313" key="1">
    <source>
        <dbReference type="EMBL" id="BAL89044.1"/>
    </source>
</evidence>
<dbReference type="KEGG" id="ams:AMIS_38240"/>
<keyword evidence="2" id="KW-1185">Reference proteome</keyword>
<reference evidence="1 2" key="1">
    <citation type="submission" date="2012-02" db="EMBL/GenBank/DDBJ databases">
        <title>Complete genome sequence of Actinoplanes missouriensis 431 (= NBRC 102363).</title>
        <authorList>
            <person name="Ohnishi Y."/>
            <person name="Ishikawa J."/>
            <person name="Sekine M."/>
            <person name="Hosoyama A."/>
            <person name="Harada T."/>
            <person name="Narita H."/>
            <person name="Hata T."/>
            <person name="Konno Y."/>
            <person name="Tutikane K."/>
            <person name="Fujita N."/>
            <person name="Horinouchi S."/>
            <person name="Hayakawa M."/>
        </authorList>
    </citation>
    <scope>NUCLEOTIDE SEQUENCE [LARGE SCALE GENOMIC DNA]</scope>
    <source>
        <strain evidence="2">ATCC 14538 / DSM 43046 / CBS 188.64 / JCM 3121 / NBRC 102363 / NCIMB 12654 / NRRL B-3342 / UNCC 431</strain>
    </source>
</reference>
<gene>
    <name evidence="1" type="ordered locus">AMIS_38240</name>
</gene>
<dbReference type="STRING" id="512565.AMIS_38240"/>
<organism evidence="1 2">
    <name type="scientific">Actinoplanes missouriensis (strain ATCC 14538 / DSM 43046 / CBS 188.64 / JCM 3121 / NBRC 102363 / NCIMB 12654 / NRRL B-3342 / UNCC 431)</name>
    <dbReference type="NCBI Taxonomy" id="512565"/>
    <lineage>
        <taxon>Bacteria</taxon>
        <taxon>Bacillati</taxon>
        <taxon>Actinomycetota</taxon>
        <taxon>Actinomycetes</taxon>
        <taxon>Micromonosporales</taxon>
        <taxon>Micromonosporaceae</taxon>
        <taxon>Actinoplanes</taxon>
    </lineage>
</organism>
<accession>I0H7Q7</accession>
<name>I0H7Q7_ACTM4</name>
<protein>
    <submittedName>
        <fullName evidence="1">Uncharacterized protein</fullName>
    </submittedName>
</protein>
<evidence type="ECO:0000313" key="2">
    <source>
        <dbReference type="Proteomes" id="UP000007882"/>
    </source>
</evidence>
<dbReference type="AlphaFoldDB" id="I0H7Q7"/>